<dbReference type="OrthoDB" id="10635853at2759"/>
<dbReference type="Proteomes" id="UP000034112">
    <property type="component" value="Unassembled WGS sequence"/>
</dbReference>
<sequence>MDPKGPPKLKTYKNAASAKFQASKPLIKDDWVRKSEWTFCDHLAFWLDSIPLTATWYDQLVYQKRALSATMIQALPNNNFYFEELVLLDGKTNGVKQAAWNPSVTNVRAIESCIRTNNYQGAICYMRQVIFAIRYHQLTTATLKTQALRVVDFLEKMENNAAVMTDPDYVTRPYERLGLASCFKYFMFDKTRLAGQKLGLQIDEGMRDLAKIFEPAAPGTAGGGTTTGAQQLNPDIKQQWEELKEAYYGLGSWSWRPLPLKPNDPSHNPFEDWETETKCYEGQIE</sequence>
<dbReference type="EMBL" id="JOKZ01000155">
    <property type="protein sequence ID" value="KKP02325.1"/>
    <property type="molecule type" value="Genomic_DNA"/>
</dbReference>
<evidence type="ECO:0000313" key="1">
    <source>
        <dbReference type="EMBL" id="KKP02325.1"/>
    </source>
</evidence>
<dbReference type="AlphaFoldDB" id="A0A0F9XCN1"/>
<organism evidence="1 2">
    <name type="scientific">Trichoderma harzianum</name>
    <name type="common">Hypocrea lixii</name>
    <dbReference type="NCBI Taxonomy" id="5544"/>
    <lineage>
        <taxon>Eukaryota</taxon>
        <taxon>Fungi</taxon>
        <taxon>Dikarya</taxon>
        <taxon>Ascomycota</taxon>
        <taxon>Pezizomycotina</taxon>
        <taxon>Sordariomycetes</taxon>
        <taxon>Hypocreomycetidae</taxon>
        <taxon>Hypocreales</taxon>
        <taxon>Hypocreaceae</taxon>
        <taxon>Trichoderma</taxon>
    </lineage>
</organism>
<gene>
    <name evidence="1" type="ORF">THAR02_05575</name>
</gene>
<protein>
    <submittedName>
        <fullName evidence="1">Uncharacterized protein</fullName>
    </submittedName>
</protein>
<accession>A0A0F9XCN1</accession>
<name>A0A0F9XCN1_TRIHA</name>
<reference evidence="2" key="1">
    <citation type="journal article" date="2015" name="Genome Announc.">
        <title>Draft whole-genome sequence of the biocontrol agent Trichoderma harzianum T6776.</title>
        <authorList>
            <person name="Baroncelli R."/>
            <person name="Piaggeschi G."/>
            <person name="Fiorini L."/>
            <person name="Bertolini E."/>
            <person name="Zapparata A."/>
            <person name="Pe M.E."/>
            <person name="Sarrocco S."/>
            <person name="Vannacci G."/>
        </authorList>
    </citation>
    <scope>NUCLEOTIDE SEQUENCE [LARGE SCALE GENOMIC DNA]</scope>
    <source>
        <strain evidence="2">T6776</strain>
    </source>
</reference>
<proteinExistence type="predicted"/>
<comment type="caution">
    <text evidence="1">The sequence shown here is derived from an EMBL/GenBank/DDBJ whole genome shotgun (WGS) entry which is preliminary data.</text>
</comment>
<evidence type="ECO:0000313" key="2">
    <source>
        <dbReference type="Proteomes" id="UP000034112"/>
    </source>
</evidence>